<feature type="compositionally biased region" description="Basic and acidic residues" evidence="1">
    <location>
        <begin position="104"/>
        <end position="115"/>
    </location>
</feature>
<gene>
    <name evidence="2" type="ORF">C1SCF055_LOCUS38190</name>
</gene>
<sequence length="123" mass="13571">MIRMMKIPLQASLRPRLPPEPPEPSPLGSPRDQRQGALPPRRPRLPRLEPPLGGSLIRSSGGEFGPVDSVDPCRTELVDPTDPMDSTDSMALARRHARTMVASTRDRKDRKDRKAVASGTRTT</sequence>
<reference evidence="3" key="2">
    <citation type="submission" date="2024-04" db="EMBL/GenBank/DDBJ databases">
        <authorList>
            <person name="Chen Y."/>
            <person name="Shah S."/>
            <person name="Dougan E. K."/>
            <person name="Thang M."/>
            <person name="Chan C."/>
        </authorList>
    </citation>
    <scope>NUCLEOTIDE SEQUENCE [LARGE SCALE GENOMIC DNA]</scope>
</reference>
<evidence type="ECO:0000256" key="1">
    <source>
        <dbReference type="SAM" id="MobiDB-lite"/>
    </source>
</evidence>
<accession>A0A9P1DP83</accession>
<keyword evidence="4" id="KW-1185">Reference proteome</keyword>
<evidence type="ECO:0000313" key="4">
    <source>
        <dbReference type="Proteomes" id="UP001152797"/>
    </source>
</evidence>
<organism evidence="2">
    <name type="scientific">Cladocopium goreaui</name>
    <dbReference type="NCBI Taxonomy" id="2562237"/>
    <lineage>
        <taxon>Eukaryota</taxon>
        <taxon>Sar</taxon>
        <taxon>Alveolata</taxon>
        <taxon>Dinophyceae</taxon>
        <taxon>Suessiales</taxon>
        <taxon>Symbiodiniaceae</taxon>
        <taxon>Cladocopium</taxon>
    </lineage>
</organism>
<feature type="compositionally biased region" description="Pro residues" evidence="1">
    <location>
        <begin position="16"/>
        <end position="27"/>
    </location>
</feature>
<feature type="region of interest" description="Disordered" evidence="1">
    <location>
        <begin position="1"/>
        <end position="123"/>
    </location>
</feature>
<dbReference type="AlphaFoldDB" id="A0A9P1DP83"/>
<dbReference type="EMBL" id="CAMXCT030005768">
    <property type="protein sequence ID" value="CAL4800512.1"/>
    <property type="molecule type" value="Genomic_DNA"/>
</dbReference>
<comment type="caution">
    <text evidence="2">The sequence shown here is derived from an EMBL/GenBank/DDBJ whole genome shotgun (WGS) entry which is preliminary data.</text>
</comment>
<name>A0A9P1DP83_9DINO</name>
<evidence type="ECO:0000313" key="3">
    <source>
        <dbReference type="EMBL" id="CAL1166575.1"/>
    </source>
</evidence>
<dbReference type="EMBL" id="CAMXCT020005768">
    <property type="protein sequence ID" value="CAL1166575.1"/>
    <property type="molecule type" value="Genomic_DNA"/>
</dbReference>
<dbReference type="EMBL" id="CAMXCT010005768">
    <property type="protein sequence ID" value="CAI4013200.1"/>
    <property type="molecule type" value="Genomic_DNA"/>
</dbReference>
<protein>
    <submittedName>
        <fullName evidence="2">Uncharacterized protein</fullName>
    </submittedName>
</protein>
<proteinExistence type="predicted"/>
<reference evidence="2" key="1">
    <citation type="submission" date="2022-10" db="EMBL/GenBank/DDBJ databases">
        <authorList>
            <person name="Chen Y."/>
            <person name="Dougan E. K."/>
            <person name="Chan C."/>
            <person name="Rhodes N."/>
            <person name="Thang M."/>
        </authorList>
    </citation>
    <scope>NUCLEOTIDE SEQUENCE</scope>
</reference>
<evidence type="ECO:0000313" key="2">
    <source>
        <dbReference type="EMBL" id="CAI4013200.1"/>
    </source>
</evidence>
<dbReference type="Proteomes" id="UP001152797">
    <property type="component" value="Unassembled WGS sequence"/>
</dbReference>